<dbReference type="EMBL" id="BLIY01000007">
    <property type="protein sequence ID" value="GFE53727.1"/>
    <property type="molecule type" value="Genomic_DNA"/>
</dbReference>
<dbReference type="InterPro" id="IPR050754">
    <property type="entry name" value="FKBP4/5/8-like"/>
</dbReference>
<organism evidence="7 8">
    <name type="scientific">Babesia ovis</name>
    <dbReference type="NCBI Taxonomy" id="5869"/>
    <lineage>
        <taxon>Eukaryota</taxon>
        <taxon>Sar</taxon>
        <taxon>Alveolata</taxon>
        <taxon>Apicomplexa</taxon>
        <taxon>Aconoidasida</taxon>
        <taxon>Piroplasmida</taxon>
        <taxon>Babesiidae</taxon>
        <taxon>Babesia</taxon>
    </lineage>
</organism>
<dbReference type="SUPFAM" id="SSF48452">
    <property type="entry name" value="TPR-like"/>
    <property type="match status" value="1"/>
</dbReference>
<dbReference type="PANTHER" id="PTHR46512">
    <property type="entry name" value="PEPTIDYLPROLYL ISOMERASE"/>
    <property type="match status" value="1"/>
</dbReference>
<reference evidence="7" key="1">
    <citation type="submission" date="2019-12" db="EMBL/GenBank/DDBJ databases">
        <title>Genome sequence of Babesia ovis.</title>
        <authorList>
            <person name="Yamagishi J."/>
            <person name="Sevinc F."/>
            <person name="Xuan X."/>
        </authorList>
    </citation>
    <scope>NUCLEOTIDE SEQUENCE</scope>
    <source>
        <strain evidence="7">Selcuk</strain>
    </source>
</reference>
<dbReference type="Pfam" id="PF14559">
    <property type="entry name" value="TPR_19"/>
    <property type="match status" value="1"/>
</dbReference>
<dbReference type="EC" id="5.2.1.8" evidence="2"/>
<feature type="region of interest" description="Disordered" evidence="6">
    <location>
        <begin position="1"/>
        <end position="21"/>
    </location>
</feature>
<evidence type="ECO:0000256" key="5">
    <source>
        <dbReference type="PROSITE-ProRule" id="PRU00339"/>
    </source>
</evidence>
<evidence type="ECO:0000313" key="7">
    <source>
        <dbReference type="EMBL" id="GFE53727.1"/>
    </source>
</evidence>
<accession>A0A9W5WUY4</accession>
<evidence type="ECO:0000256" key="6">
    <source>
        <dbReference type="SAM" id="MobiDB-lite"/>
    </source>
</evidence>
<feature type="repeat" description="TPR" evidence="5">
    <location>
        <begin position="118"/>
        <end position="151"/>
    </location>
</feature>
<proteinExistence type="predicted"/>
<evidence type="ECO:0000256" key="1">
    <source>
        <dbReference type="ARBA" id="ARBA00000971"/>
    </source>
</evidence>
<evidence type="ECO:0000313" key="8">
    <source>
        <dbReference type="Proteomes" id="UP001057455"/>
    </source>
</evidence>
<evidence type="ECO:0000256" key="3">
    <source>
        <dbReference type="ARBA" id="ARBA00023110"/>
    </source>
</evidence>
<evidence type="ECO:0000256" key="2">
    <source>
        <dbReference type="ARBA" id="ARBA00013194"/>
    </source>
</evidence>
<feature type="compositionally biased region" description="Polar residues" evidence="6">
    <location>
        <begin position="1"/>
        <end position="13"/>
    </location>
</feature>
<name>A0A9W5WUY4_BABOV</name>
<comment type="caution">
    <text evidence="7">The sequence shown here is derived from an EMBL/GenBank/DDBJ whole genome shotgun (WGS) entry which is preliminary data.</text>
</comment>
<protein>
    <recommendedName>
        <fullName evidence="2">peptidylprolyl isomerase</fullName>
        <ecNumber evidence="2">5.2.1.8</ecNumber>
    </recommendedName>
</protein>
<keyword evidence="8" id="KW-1185">Reference proteome</keyword>
<dbReference type="OrthoDB" id="433738at2759"/>
<keyword evidence="3" id="KW-0697">Rotamase</keyword>
<dbReference type="SMART" id="SM00028">
    <property type="entry name" value="TPR"/>
    <property type="match status" value="3"/>
</dbReference>
<dbReference type="PANTHER" id="PTHR46512:SF9">
    <property type="entry name" value="PEPTIDYLPROLYL ISOMERASE"/>
    <property type="match status" value="1"/>
</dbReference>
<dbReference type="GO" id="GO:0003755">
    <property type="term" value="F:peptidyl-prolyl cis-trans isomerase activity"/>
    <property type="evidence" value="ECO:0007669"/>
    <property type="project" value="UniProtKB-EC"/>
</dbReference>
<dbReference type="Gene3D" id="1.25.40.10">
    <property type="entry name" value="Tetratricopeptide repeat domain"/>
    <property type="match status" value="1"/>
</dbReference>
<gene>
    <name evidence="7" type="ORF">BaOVIS_011310</name>
</gene>
<sequence>MEIVDVTNQSEPTQAEEPTDTPISCKVRGAELFKSGDIDGAIDVWFSGLRALQFILNKKTELERDATSQEEFKKKWDIFVNTYVELSTNMSLALMKKGDYTGCIKYCQQALQYDKNNLKAYLRITQANAELGHFSKAIAYCNEAINANPNNMELKILGRKVQERARAHDRSQKVVMKRIFQRLEHDPRSAEGPLRSAIPKMIFKTAKGLWFVLSPVLRIMGRLIKVVFDKHIMSHFNY</sequence>
<dbReference type="AlphaFoldDB" id="A0A9W5WUY4"/>
<dbReference type="Proteomes" id="UP001057455">
    <property type="component" value="Unassembled WGS sequence"/>
</dbReference>
<keyword evidence="4" id="KW-0413">Isomerase</keyword>
<dbReference type="PROSITE" id="PS50005">
    <property type="entry name" value="TPR"/>
    <property type="match status" value="1"/>
</dbReference>
<evidence type="ECO:0000256" key="4">
    <source>
        <dbReference type="ARBA" id="ARBA00023235"/>
    </source>
</evidence>
<comment type="catalytic activity">
    <reaction evidence="1">
        <text>[protein]-peptidylproline (omega=180) = [protein]-peptidylproline (omega=0)</text>
        <dbReference type="Rhea" id="RHEA:16237"/>
        <dbReference type="Rhea" id="RHEA-COMP:10747"/>
        <dbReference type="Rhea" id="RHEA-COMP:10748"/>
        <dbReference type="ChEBI" id="CHEBI:83833"/>
        <dbReference type="ChEBI" id="CHEBI:83834"/>
        <dbReference type="EC" id="5.2.1.8"/>
    </reaction>
</comment>
<dbReference type="InterPro" id="IPR011990">
    <property type="entry name" value="TPR-like_helical_dom_sf"/>
</dbReference>
<dbReference type="InterPro" id="IPR019734">
    <property type="entry name" value="TPR_rpt"/>
</dbReference>
<keyword evidence="5" id="KW-0802">TPR repeat</keyword>